<dbReference type="RefSeq" id="WP_125245089.1">
    <property type="nucleotide sequence ID" value="NZ_RSED01000022.1"/>
</dbReference>
<organism evidence="1 2">
    <name type="scientific">Aquabacterium soli</name>
    <dbReference type="NCBI Taxonomy" id="2493092"/>
    <lineage>
        <taxon>Bacteria</taxon>
        <taxon>Pseudomonadati</taxon>
        <taxon>Pseudomonadota</taxon>
        <taxon>Betaproteobacteria</taxon>
        <taxon>Burkholderiales</taxon>
        <taxon>Aquabacterium</taxon>
    </lineage>
</organism>
<evidence type="ECO:0000313" key="2">
    <source>
        <dbReference type="Proteomes" id="UP000269265"/>
    </source>
</evidence>
<evidence type="ECO:0000313" key="1">
    <source>
        <dbReference type="EMBL" id="RRS02486.1"/>
    </source>
</evidence>
<name>A0A426V6F5_9BURK</name>
<dbReference type="EMBL" id="RSED01000022">
    <property type="protein sequence ID" value="RRS02486.1"/>
    <property type="molecule type" value="Genomic_DNA"/>
</dbReference>
<reference evidence="1 2" key="1">
    <citation type="submission" date="2018-12" db="EMBL/GenBank/DDBJ databases">
        <title>The whole draft genome of Aquabacterium sp. SJQ9.</title>
        <authorList>
            <person name="Sun L."/>
            <person name="Gao X."/>
            <person name="Chen W."/>
            <person name="Huang K."/>
        </authorList>
    </citation>
    <scope>NUCLEOTIDE SEQUENCE [LARGE SCALE GENOMIC DNA]</scope>
    <source>
        <strain evidence="1 2">SJQ9</strain>
    </source>
</reference>
<sequence length="245" mass="28102">MPVLDVSISTTLFNRAYLERAWQARHELAEYERNGFSQFFYLTVTGHMEAFLSKIIETRLGFVFSVSTSLKEATFDWNSNGVKSTHPTEPIFESLRGILFNFERKIEKAPLQNLIELFQDIFCIKLSNTLGELNSDLNALANLRNIFAHGRNLWLSFEQNEENCISLDQNPLQLPAQRLFAAKILPSLRLDPSNYTNLQKAFYSDEGMLYFLNKAREIEGILKNTLSFPPEQDMPILISLPALKA</sequence>
<comment type="caution">
    <text evidence="1">The sequence shown here is derived from an EMBL/GenBank/DDBJ whole genome shotgun (WGS) entry which is preliminary data.</text>
</comment>
<proteinExistence type="predicted"/>
<gene>
    <name evidence="1" type="ORF">EIP75_20675</name>
</gene>
<dbReference type="Proteomes" id="UP000269265">
    <property type="component" value="Unassembled WGS sequence"/>
</dbReference>
<dbReference type="OrthoDB" id="9867005at2"/>
<keyword evidence="2" id="KW-1185">Reference proteome</keyword>
<dbReference type="AlphaFoldDB" id="A0A426V6F5"/>
<protein>
    <submittedName>
        <fullName evidence="1">Uncharacterized protein</fullName>
    </submittedName>
</protein>
<accession>A0A426V6F5</accession>